<dbReference type="PROSITE" id="PS51819">
    <property type="entry name" value="VOC"/>
    <property type="match status" value="2"/>
</dbReference>
<dbReference type="Gene3D" id="3.10.180.10">
    <property type="entry name" value="2,3-Dihydroxybiphenyl 1,2-Dioxygenase, domain 1"/>
    <property type="match status" value="2"/>
</dbReference>
<reference evidence="2 3" key="1">
    <citation type="submission" date="2020-03" db="EMBL/GenBank/DDBJ databases">
        <title>Genomic Encyclopedia of Type Strains, Phase III (KMG-III): the genomes of soil and plant-associated and newly described type strains.</title>
        <authorList>
            <person name="Whitman W."/>
        </authorList>
    </citation>
    <scope>NUCLEOTIDE SEQUENCE [LARGE SCALE GENOMIC DNA]</scope>
    <source>
        <strain evidence="2 3">CECT 8804</strain>
    </source>
</reference>
<feature type="domain" description="VOC" evidence="1">
    <location>
        <begin position="4"/>
        <end position="117"/>
    </location>
</feature>
<dbReference type="PANTHER" id="PTHR33993:SF14">
    <property type="entry name" value="GB|AAF24581.1"/>
    <property type="match status" value="1"/>
</dbReference>
<organism evidence="2 3">
    <name type="scientific">Sphingomonas vulcanisoli</name>
    <dbReference type="NCBI Taxonomy" id="1658060"/>
    <lineage>
        <taxon>Bacteria</taxon>
        <taxon>Pseudomonadati</taxon>
        <taxon>Pseudomonadota</taxon>
        <taxon>Alphaproteobacteria</taxon>
        <taxon>Sphingomonadales</taxon>
        <taxon>Sphingomonadaceae</taxon>
        <taxon>Sphingomonas</taxon>
    </lineage>
</organism>
<evidence type="ECO:0000259" key="1">
    <source>
        <dbReference type="PROSITE" id="PS51819"/>
    </source>
</evidence>
<dbReference type="InterPro" id="IPR029068">
    <property type="entry name" value="Glyas_Bleomycin-R_OHBP_Dase"/>
</dbReference>
<accession>A0ABX0TPT4</accession>
<name>A0ABX0TPT4_9SPHN</name>
<dbReference type="Pfam" id="PF00903">
    <property type="entry name" value="Glyoxalase"/>
    <property type="match status" value="2"/>
</dbReference>
<dbReference type="Proteomes" id="UP000727456">
    <property type="component" value="Unassembled WGS sequence"/>
</dbReference>
<dbReference type="PANTHER" id="PTHR33993">
    <property type="entry name" value="GLYOXALASE-RELATED"/>
    <property type="match status" value="1"/>
</dbReference>
<dbReference type="InterPro" id="IPR052164">
    <property type="entry name" value="Anthracycline_SecMetBiosynth"/>
</dbReference>
<evidence type="ECO:0000313" key="3">
    <source>
        <dbReference type="Proteomes" id="UP000727456"/>
    </source>
</evidence>
<dbReference type="InterPro" id="IPR037523">
    <property type="entry name" value="VOC_core"/>
</dbReference>
<gene>
    <name evidence="2" type="ORF">FHS31_001113</name>
</gene>
<proteinExistence type="predicted"/>
<dbReference type="CDD" id="cd07247">
    <property type="entry name" value="SgaA_N_like"/>
    <property type="match status" value="2"/>
</dbReference>
<dbReference type="SUPFAM" id="SSF54593">
    <property type="entry name" value="Glyoxalase/Bleomycin resistance protein/Dihydroxybiphenyl dioxygenase"/>
    <property type="match status" value="2"/>
</dbReference>
<protein>
    <recommendedName>
        <fullName evidence="1">VOC domain-containing protein</fullName>
    </recommendedName>
</protein>
<dbReference type="EMBL" id="JAAOZC010000002">
    <property type="protein sequence ID" value="NIJ07517.1"/>
    <property type="molecule type" value="Genomic_DNA"/>
</dbReference>
<keyword evidence="3" id="KW-1185">Reference proteome</keyword>
<dbReference type="RefSeq" id="WP_167072375.1">
    <property type="nucleotide sequence ID" value="NZ_JAAOZC010000002.1"/>
</dbReference>
<comment type="caution">
    <text evidence="2">The sequence shown here is derived from an EMBL/GenBank/DDBJ whole genome shotgun (WGS) entry which is preliminary data.</text>
</comment>
<feature type="domain" description="VOC" evidence="1">
    <location>
        <begin position="132"/>
        <end position="247"/>
    </location>
</feature>
<sequence length="251" mass="27153">MADSFVWYELMTPDRTAAADFYAQVVGWTAEDAPGMPYTLLKAGDHQIAGIMETPEHAEGMPPQWFGYIGAEDVDTKVKAVEAAGAALQLGPQDIPGVGRFAVIADPQGAKFMLFCGDGAAMEPLPYMTPGTVGWNELHTQDWEKAWAFYSGQFGWEQGAQLDMGPMGTYQMYKIGRDFDEGAMLNDPQWPGSAWLFYFAVKGVTEARERLIAAGGTAIMGPHEVPGGMWIVLAKDPQGATFAVVGAEKEA</sequence>
<dbReference type="InterPro" id="IPR004360">
    <property type="entry name" value="Glyas_Fos-R_dOase_dom"/>
</dbReference>
<evidence type="ECO:0000313" key="2">
    <source>
        <dbReference type="EMBL" id="NIJ07517.1"/>
    </source>
</evidence>